<keyword evidence="3" id="KW-1185">Reference proteome</keyword>
<reference evidence="2" key="1">
    <citation type="submission" date="2021-02" db="EMBL/GenBank/DDBJ databases">
        <title>Comparative genomics reveals that relaxation of natural selection precedes convergent phenotypic evolution of cavefish.</title>
        <authorList>
            <person name="Peng Z."/>
        </authorList>
    </citation>
    <scope>NUCLEOTIDE SEQUENCE</scope>
    <source>
        <tissue evidence="2">Muscle</tissue>
    </source>
</reference>
<accession>A0A9W8C9N2</accession>
<feature type="compositionally biased region" description="Basic and acidic residues" evidence="1">
    <location>
        <begin position="61"/>
        <end position="73"/>
    </location>
</feature>
<dbReference type="Proteomes" id="UP001059041">
    <property type="component" value="Linkage Group LG2"/>
</dbReference>
<evidence type="ECO:0000313" key="2">
    <source>
        <dbReference type="EMBL" id="KAI7812576.1"/>
    </source>
</evidence>
<feature type="compositionally biased region" description="Polar residues" evidence="1">
    <location>
        <begin position="88"/>
        <end position="99"/>
    </location>
</feature>
<name>A0A9W8C9N2_TRIRA</name>
<feature type="region of interest" description="Disordered" evidence="1">
    <location>
        <begin position="59"/>
        <end position="99"/>
    </location>
</feature>
<evidence type="ECO:0000256" key="1">
    <source>
        <dbReference type="SAM" id="MobiDB-lite"/>
    </source>
</evidence>
<evidence type="ECO:0000313" key="3">
    <source>
        <dbReference type="Proteomes" id="UP001059041"/>
    </source>
</evidence>
<comment type="caution">
    <text evidence="2">The sequence shown here is derived from an EMBL/GenBank/DDBJ whole genome shotgun (WGS) entry which is preliminary data.</text>
</comment>
<dbReference type="EMBL" id="JAFHDT010000002">
    <property type="protein sequence ID" value="KAI7812576.1"/>
    <property type="molecule type" value="Genomic_DNA"/>
</dbReference>
<protein>
    <submittedName>
        <fullName evidence="2">Uncharacterized protein</fullName>
    </submittedName>
</protein>
<organism evidence="2 3">
    <name type="scientific">Triplophysa rosa</name>
    <name type="common">Cave loach</name>
    <dbReference type="NCBI Taxonomy" id="992332"/>
    <lineage>
        <taxon>Eukaryota</taxon>
        <taxon>Metazoa</taxon>
        <taxon>Chordata</taxon>
        <taxon>Craniata</taxon>
        <taxon>Vertebrata</taxon>
        <taxon>Euteleostomi</taxon>
        <taxon>Actinopterygii</taxon>
        <taxon>Neopterygii</taxon>
        <taxon>Teleostei</taxon>
        <taxon>Ostariophysi</taxon>
        <taxon>Cypriniformes</taxon>
        <taxon>Nemacheilidae</taxon>
        <taxon>Triplophysa</taxon>
    </lineage>
</organism>
<proteinExistence type="predicted"/>
<sequence length="99" mass="11436">MSRWIRLWFQPFMQISVEFICDGSRSHFAADVTDNRTANERQQIAFISGRSMTCHSAGEMDAERPMAHERSASDETTPDFHTLKDFISESQQNKHGPWT</sequence>
<gene>
    <name evidence="2" type="ORF">IRJ41_004742</name>
</gene>
<dbReference type="AlphaFoldDB" id="A0A9W8C9N2"/>